<dbReference type="PANTHER" id="PTHR43344">
    <property type="entry name" value="PHOSPHOSERINE PHOSPHATASE"/>
    <property type="match status" value="1"/>
</dbReference>
<dbReference type="Gene3D" id="1.20.1440.100">
    <property type="entry name" value="SG protein - dephosphorylation function"/>
    <property type="match status" value="1"/>
</dbReference>
<keyword evidence="1" id="KW-0479">Metal-binding</keyword>
<organism evidence="4">
    <name type="scientific">Salinispirillum sp. LH 10-3-1</name>
    <dbReference type="NCBI Taxonomy" id="2952525"/>
    <lineage>
        <taxon>Bacteria</taxon>
        <taxon>Pseudomonadati</taxon>
        <taxon>Pseudomonadota</taxon>
        <taxon>Gammaproteobacteria</taxon>
        <taxon>Oceanospirillales</taxon>
        <taxon>Saccharospirillaceae</taxon>
        <taxon>Salinispirillum</taxon>
    </lineage>
</organism>
<dbReference type="NCBIfam" id="TIGR01490">
    <property type="entry name" value="HAD-SF-IB-hyp1"/>
    <property type="match status" value="1"/>
</dbReference>
<accession>A0AB38YIP6</accession>
<evidence type="ECO:0000256" key="2">
    <source>
        <dbReference type="ARBA" id="ARBA00022801"/>
    </source>
</evidence>
<protein>
    <submittedName>
        <fullName evidence="4">HAD-IB family hydrolase</fullName>
    </submittedName>
</protein>
<dbReference type="InterPro" id="IPR006385">
    <property type="entry name" value="HAD_hydro_SerB1"/>
</dbReference>
<dbReference type="SUPFAM" id="SSF56784">
    <property type="entry name" value="HAD-like"/>
    <property type="match status" value="1"/>
</dbReference>
<dbReference type="GO" id="GO:0016787">
    <property type="term" value="F:hydrolase activity"/>
    <property type="evidence" value="ECO:0007669"/>
    <property type="project" value="UniProtKB-KW"/>
</dbReference>
<keyword evidence="3" id="KW-0460">Magnesium</keyword>
<dbReference type="GO" id="GO:0046872">
    <property type="term" value="F:metal ion binding"/>
    <property type="evidence" value="ECO:0007669"/>
    <property type="project" value="UniProtKB-KW"/>
</dbReference>
<dbReference type="PANTHER" id="PTHR43344:SF13">
    <property type="entry name" value="PHOSPHATASE RV3661-RELATED"/>
    <property type="match status" value="1"/>
</dbReference>
<dbReference type="Gene3D" id="3.40.50.1000">
    <property type="entry name" value="HAD superfamily/HAD-like"/>
    <property type="match status" value="1"/>
</dbReference>
<sequence>MGPITLAIFDLDHTLISLDSSAAWWGFMQELGWVSDPAAQHRHAELMQQYDEGLLDMRDYLKLTLAPLKGRAVGDVERLAQQFVHQRLLHALLPGARALIERHRAAGHHLVLNSASEYFVVEPWGTFLGFDTVFGVPVQQREGLYTGCPEVDITYREGKVLTVQRWLAQEGLAVADCYAYSDSHNDLPLLEFASHPCAVNPNELLRAEAEARGWPVMSLTPTASAPESLVSHG</sequence>
<dbReference type="InterPro" id="IPR023214">
    <property type="entry name" value="HAD_sf"/>
</dbReference>
<name>A0AB38YIP6_9GAMM</name>
<evidence type="ECO:0000256" key="3">
    <source>
        <dbReference type="ARBA" id="ARBA00022842"/>
    </source>
</evidence>
<dbReference type="RefSeq" id="WP_304996436.1">
    <property type="nucleotide sequence ID" value="NZ_CP101717.1"/>
</dbReference>
<dbReference type="CDD" id="cd02612">
    <property type="entry name" value="HAD_PGPPase"/>
    <property type="match status" value="1"/>
</dbReference>
<dbReference type="EMBL" id="CP101717">
    <property type="protein sequence ID" value="WLD59147.1"/>
    <property type="molecule type" value="Genomic_DNA"/>
</dbReference>
<proteinExistence type="predicted"/>
<reference evidence="4" key="1">
    <citation type="submission" date="2022-07" db="EMBL/GenBank/DDBJ databases">
        <title>Complete genome sequence of Salinispirillum sp. LH10-3-1 capable of multiple carbohydrate inversion isolated from a soda lake.</title>
        <authorList>
            <person name="Liu J."/>
            <person name="Zhai Y."/>
            <person name="Zhang H."/>
            <person name="Yang H."/>
            <person name="Qu J."/>
            <person name="Li J."/>
        </authorList>
    </citation>
    <scope>NUCLEOTIDE SEQUENCE</scope>
    <source>
        <strain evidence="4">LH 10-3-1</strain>
    </source>
</reference>
<evidence type="ECO:0000256" key="1">
    <source>
        <dbReference type="ARBA" id="ARBA00022723"/>
    </source>
</evidence>
<dbReference type="InterPro" id="IPR036412">
    <property type="entry name" value="HAD-like_sf"/>
</dbReference>
<evidence type="ECO:0000313" key="4">
    <source>
        <dbReference type="EMBL" id="WLD59147.1"/>
    </source>
</evidence>
<dbReference type="NCBIfam" id="TIGR01488">
    <property type="entry name" value="HAD-SF-IB"/>
    <property type="match status" value="1"/>
</dbReference>
<dbReference type="InterPro" id="IPR050582">
    <property type="entry name" value="HAD-like_SerB"/>
</dbReference>
<gene>
    <name evidence="4" type="ORF">NFC81_05005</name>
</gene>
<keyword evidence="2 4" id="KW-0378">Hydrolase</keyword>
<dbReference type="AlphaFoldDB" id="A0AB38YIP6"/>
<dbReference type="Pfam" id="PF12710">
    <property type="entry name" value="HAD"/>
    <property type="match status" value="1"/>
</dbReference>